<dbReference type="PANTHER" id="PTHR35024">
    <property type="entry name" value="HYPOTHETICAL CYTOSOLIC PROTEIN"/>
    <property type="match status" value="1"/>
</dbReference>
<organism evidence="2 3">
    <name type="scientific">Sinanaerobacter chloroacetimidivorans</name>
    <dbReference type="NCBI Taxonomy" id="2818044"/>
    <lineage>
        <taxon>Bacteria</taxon>
        <taxon>Bacillati</taxon>
        <taxon>Bacillota</taxon>
        <taxon>Clostridia</taxon>
        <taxon>Peptostreptococcales</taxon>
        <taxon>Anaerovoracaceae</taxon>
        <taxon>Sinanaerobacter</taxon>
    </lineage>
</organism>
<evidence type="ECO:0000256" key="1">
    <source>
        <dbReference type="ARBA" id="ARBA00044755"/>
    </source>
</evidence>
<dbReference type="EMBL" id="JAGSND010000002">
    <property type="protein sequence ID" value="MBR0597287.1"/>
    <property type="molecule type" value="Genomic_DNA"/>
</dbReference>
<evidence type="ECO:0000313" key="3">
    <source>
        <dbReference type="Proteomes" id="UP000675664"/>
    </source>
</evidence>
<reference evidence="2" key="1">
    <citation type="submission" date="2021-04" db="EMBL/GenBank/DDBJ databases">
        <title>Sinoanaerobacter chloroacetimidivorans sp. nov., an obligate anaerobic bacterium isolated from anaerobic sludge.</title>
        <authorList>
            <person name="Bao Y."/>
        </authorList>
    </citation>
    <scope>NUCLEOTIDE SEQUENCE</scope>
    <source>
        <strain evidence="2">BAD-6</strain>
    </source>
</reference>
<dbReference type="Pfam" id="PF04519">
    <property type="entry name" value="Bactofilin"/>
    <property type="match status" value="1"/>
</dbReference>
<keyword evidence="3" id="KW-1185">Reference proteome</keyword>
<comment type="similarity">
    <text evidence="1">Belongs to the bactofilin family.</text>
</comment>
<proteinExistence type="inferred from homology"/>
<dbReference type="PANTHER" id="PTHR35024:SF4">
    <property type="entry name" value="POLYMER-FORMING CYTOSKELETAL PROTEIN"/>
    <property type="match status" value="1"/>
</dbReference>
<dbReference type="RefSeq" id="WP_227017410.1">
    <property type="nucleotide sequence ID" value="NZ_JAGSND010000002.1"/>
</dbReference>
<dbReference type="InterPro" id="IPR007607">
    <property type="entry name" value="BacA/B"/>
</dbReference>
<evidence type="ECO:0000313" key="2">
    <source>
        <dbReference type="EMBL" id="MBR0597287.1"/>
    </source>
</evidence>
<accession>A0A8J7VY82</accession>
<name>A0A8J7VY82_9FIRM</name>
<sequence length="236" mass="25161">MATKNNFSKAVMDLMGIPAGEGAGDIKKQENGNVSAYEDKQVTEKITEHEPETIREPEIEVDLERKKFLYNAKNVTATTTVPIQQEHPVTVISRSMVVVGEINSSTDIDVYGDVKGSIKTTGDIKVTGKIIGDLVGSSFTLNGCVIQGNIVAKGNVSIGTNTMIVGDIAADNIKINGKVKGNLNINKMSEFLENALLAGDVKSQTISMSQGAKLKGNVSVALDDSQSQREFDSVLG</sequence>
<reference evidence="2" key="2">
    <citation type="submission" date="2021-04" db="EMBL/GenBank/DDBJ databases">
        <authorList>
            <person name="Liu J."/>
        </authorList>
    </citation>
    <scope>NUCLEOTIDE SEQUENCE</scope>
    <source>
        <strain evidence="2">BAD-6</strain>
    </source>
</reference>
<dbReference type="Proteomes" id="UP000675664">
    <property type="component" value="Unassembled WGS sequence"/>
</dbReference>
<protein>
    <submittedName>
        <fullName evidence="2">Polymer-forming cytoskeletal protein</fullName>
    </submittedName>
</protein>
<comment type="caution">
    <text evidence="2">The sequence shown here is derived from an EMBL/GenBank/DDBJ whole genome shotgun (WGS) entry which is preliminary data.</text>
</comment>
<dbReference type="AlphaFoldDB" id="A0A8J7VY82"/>
<gene>
    <name evidence="2" type="ORF">KCX82_05350</name>
</gene>